<evidence type="ECO:0000313" key="3">
    <source>
        <dbReference type="Proteomes" id="UP000027138"/>
    </source>
</evidence>
<evidence type="ECO:0000256" key="1">
    <source>
        <dbReference type="SAM" id="MobiDB-lite"/>
    </source>
</evidence>
<protein>
    <submittedName>
        <fullName evidence="2">Uncharacterized protein</fullName>
    </submittedName>
</protein>
<dbReference type="EMBL" id="KK914570">
    <property type="protein sequence ID" value="KDP32890.1"/>
    <property type="molecule type" value="Genomic_DNA"/>
</dbReference>
<keyword evidence="3" id="KW-1185">Reference proteome</keyword>
<gene>
    <name evidence="2" type="ORF">JCGZ_12182</name>
</gene>
<dbReference type="AlphaFoldDB" id="A0A067KKT7"/>
<feature type="region of interest" description="Disordered" evidence="1">
    <location>
        <begin position="1"/>
        <end position="39"/>
    </location>
</feature>
<accession>A0A067KKT7</accession>
<name>A0A067KKT7_JATCU</name>
<organism evidence="2 3">
    <name type="scientific">Jatropha curcas</name>
    <name type="common">Barbados nut</name>
    <dbReference type="NCBI Taxonomy" id="180498"/>
    <lineage>
        <taxon>Eukaryota</taxon>
        <taxon>Viridiplantae</taxon>
        <taxon>Streptophyta</taxon>
        <taxon>Embryophyta</taxon>
        <taxon>Tracheophyta</taxon>
        <taxon>Spermatophyta</taxon>
        <taxon>Magnoliopsida</taxon>
        <taxon>eudicotyledons</taxon>
        <taxon>Gunneridae</taxon>
        <taxon>Pentapetalae</taxon>
        <taxon>rosids</taxon>
        <taxon>fabids</taxon>
        <taxon>Malpighiales</taxon>
        <taxon>Euphorbiaceae</taxon>
        <taxon>Crotonoideae</taxon>
        <taxon>Jatropheae</taxon>
        <taxon>Jatropha</taxon>
    </lineage>
</organism>
<dbReference type="Proteomes" id="UP000027138">
    <property type="component" value="Unassembled WGS sequence"/>
</dbReference>
<evidence type="ECO:0000313" key="2">
    <source>
        <dbReference type="EMBL" id="KDP32890.1"/>
    </source>
</evidence>
<feature type="region of interest" description="Disordered" evidence="1">
    <location>
        <begin position="57"/>
        <end position="93"/>
    </location>
</feature>
<reference evidence="2 3" key="1">
    <citation type="journal article" date="2014" name="PLoS ONE">
        <title>Global Analysis of Gene Expression Profiles in Physic Nut (Jatropha curcas L.) Seedlings Exposed to Salt Stress.</title>
        <authorList>
            <person name="Zhang L."/>
            <person name="Zhang C."/>
            <person name="Wu P."/>
            <person name="Chen Y."/>
            <person name="Li M."/>
            <person name="Jiang H."/>
            <person name="Wu G."/>
        </authorList>
    </citation>
    <scope>NUCLEOTIDE SEQUENCE [LARGE SCALE GENOMIC DNA]</scope>
    <source>
        <strain evidence="3">cv. GZQX0401</strain>
        <tissue evidence="2">Young leaves</tissue>
    </source>
</reference>
<proteinExistence type="predicted"/>
<sequence>MTSQGNADSGGRDTRQGGAGQAFRSPAFRKGPIAPPRRGNVMRKIWADFFEPNEQAVAKEKSMNSQGNAGTGNVDGRRGGVGQAVRPIGPPRRGNVMMKILADLFPTFSSNSAAS</sequence>